<feature type="region of interest" description="Disordered" evidence="1">
    <location>
        <begin position="490"/>
        <end position="604"/>
    </location>
</feature>
<keyword evidence="3" id="KW-1185">Reference proteome</keyword>
<evidence type="ECO:0000313" key="2">
    <source>
        <dbReference type="EMBL" id="NGP19290.1"/>
    </source>
</evidence>
<evidence type="ECO:0000313" key="3">
    <source>
        <dbReference type="Proteomes" id="UP000474802"/>
    </source>
</evidence>
<accession>A0A6M1SQ73</accession>
<reference evidence="2 3" key="1">
    <citation type="submission" date="2020-02" db="EMBL/GenBank/DDBJ databases">
        <authorList>
            <person name="Khan S.A."/>
            <person name="Jeon C.O."/>
            <person name="Chun B.H."/>
        </authorList>
    </citation>
    <scope>NUCLEOTIDE SEQUENCE [LARGE SCALE GENOMIC DNA]</scope>
    <source>
        <strain evidence="2 3">H239</strain>
    </source>
</reference>
<sequence length="604" mass="62426">METRHFVMESFDGPSPEGRFTIVAKDALKLADDERAQAPKPSRGYLTADIGSGTTSVTLLPVGIGNLEYPASGYVSIGGKEICAFTRSGDVLTLTRARYNTAAVAHKSQDRVQLCLEYVGQSPATILRDLFVTYAGVPAAYIDLNDWQEEASAFLGVLYSALIPEPTGVNKLASELVQQAALAVWWDDLHRQMRMRVLRPILSDAALFDDQNILSRSMRIKDQHEKRLSQVWVYYGLVNPLTKADDPTNYRSLHVSGDLLAEADYGQPAVKKIYARFIPEFGRQVAQRAGDIVLGQYRFPPRLMTFQTFRGVEPLPELGMGCNVMAQPMQTDTGAPAVIPSQITRITPQESGFLIEAPELRFVGEPIDLGDRTIIINSNVQNFNWRASYDRLYPAPTVDDEIICIINPGVLVGSNSTSLAAFVLGDWPAFANLTIRLRGGIRGKGGAGGKGGSAGSGGGNGSAGGTALYARHAFKLELFEGASLWGGGGGGGGGAGGPSGSISGGGRGGGGGGGAGVAAGAGGSGNNPGRGGSATGGGSGGSGGGEAGGGRSGGNPGNAGDRGGTGTNPTLSGGNGGGAGAAIDGNSYSTKTGPTNTLRGRLIN</sequence>
<dbReference type="Proteomes" id="UP000474802">
    <property type="component" value="Unassembled WGS sequence"/>
</dbReference>
<feature type="compositionally biased region" description="Polar residues" evidence="1">
    <location>
        <begin position="587"/>
        <end position="598"/>
    </location>
</feature>
<feature type="compositionally biased region" description="Gly residues" evidence="1">
    <location>
        <begin position="490"/>
        <end position="566"/>
    </location>
</feature>
<protein>
    <submittedName>
        <fullName evidence="2">Uncharacterized protein</fullName>
    </submittedName>
</protein>
<reference evidence="2 3" key="2">
    <citation type="submission" date="2020-03" db="EMBL/GenBank/DDBJ databases">
        <title>Devosia chinhatensis sp. nov., isolated from a hexachlorocyclohexane (HCH) dump site in India.</title>
        <authorList>
            <person name="Kumar M."/>
            <person name="Lal R."/>
        </authorList>
    </citation>
    <scope>NUCLEOTIDE SEQUENCE [LARGE SCALE GENOMIC DNA]</scope>
    <source>
        <strain evidence="2 3">H239</strain>
    </source>
</reference>
<organism evidence="2 3">
    <name type="scientific">Devosia aurantiaca</name>
    <dbReference type="NCBI Taxonomy" id="2714858"/>
    <lineage>
        <taxon>Bacteria</taxon>
        <taxon>Pseudomonadati</taxon>
        <taxon>Pseudomonadota</taxon>
        <taxon>Alphaproteobacteria</taxon>
        <taxon>Hyphomicrobiales</taxon>
        <taxon>Devosiaceae</taxon>
        <taxon>Devosia</taxon>
    </lineage>
</organism>
<comment type="caution">
    <text evidence="2">The sequence shown here is derived from an EMBL/GenBank/DDBJ whole genome shotgun (WGS) entry which is preliminary data.</text>
</comment>
<dbReference type="AlphaFoldDB" id="A0A6M1SQ73"/>
<dbReference type="RefSeq" id="WP_164535539.1">
    <property type="nucleotide sequence ID" value="NZ_JAALFG010000005.1"/>
</dbReference>
<dbReference type="EMBL" id="JAALFG010000005">
    <property type="protein sequence ID" value="NGP19290.1"/>
    <property type="molecule type" value="Genomic_DNA"/>
</dbReference>
<proteinExistence type="predicted"/>
<evidence type="ECO:0000256" key="1">
    <source>
        <dbReference type="SAM" id="MobiDB-lite"/>
    </source>
</evidence>
<name>A0A6M1SQ73_9HYPH</name>
<gene>
    <name evidence="2" type="ORF">G5575_18085</name>
</gene>